<dbReference type="GO" id="GO:0005730">
    <property type="term" value="C:nucleolus"/>
    <property type="evidence" value="ECO:0007669"/>
    <property type="project" value="UniProtKB-SubCell"/>
</dbReference>
<proteinExistence type="inferred from homology"/>
<keyword evidence="8" id="KW-0539">Nucleus</keyword>
<comment type="subcellular location">
    <subcellularLocation>
        <location evidence="1">Cytoplasm</location>
    </subcellularLocation>
    <subcellularLocation>
        <location evidence="2">Nucleus</location>
        <location evidence="2">Nucleolus</location>
    </subcellularLocation>
</comment>
<evidence type="ECO:0000256" key="4">
    <source>
        <dbReference type="ARBA" id="ARBA00022490"/>
    </source>
</evidence>
<accession>A0A0D0EBC8</accession>
<evidence type="ECO:0000256" key="7">
    <source>
        <dbReference type="ARBA" id="ARBA00022884"/>
    </source>
</evidence>
<dbReference type="GO" id="GO:0000176">
    <property type="term" value="C:nuclear exosome (RNase complex)"/>
    <property type="evidence" value="ECO:0007669"/>
    <property type="project" value="UniProtKB-ARBA"/>
</dbReference>
<keyword evidence="7" id="KW-0694">RNA-binding</keyword>
<name>A0A0D0EBC8_9AGAM</name>
<evidence type="ECO:0000313" key="14">
    <source>
        <dbReference type="Proteomes" id="UP000054538"/>
    </source>
</evidence>
<evidence type="ECO:0000259" key="12">
    <source>
        <dbReference type="Pfam" id="PF03725"/>
    </source>
</evidence>
<gene>
    <name evidence="13" type="ORF">PAXRUDRAFT_136375</name>
</gene>
<dbReference type="InParanoid" id="A0A0D0EBC8"/>
<evidence type="ECO:0000256" key="1">
    <source>
        <dbReference type="ARBA" id="ARBA00004496"/>
    </source>
</evidence>
<evidence type="ECO:0000256" key="8">
    <source>
        <dbReference type="ARBA" id="ARBA00023242"/>
    </source>
</evidence>
<dbReference type="Proteomes" id="UP000054538">
    <property type="component" value="Unassembled WGS sequence"/>
</dbReference>
<reference evidence="14" key="2">
    <citation type="submission" date="2015-01" db="EMBL/GenBank/DDBJ databases">
        <title>Evolutionary Origins and Diversification of the Mycorrhizal Mutualists.</title>
        <authorList>
            <consortium name="DOE Joint Genome Institute"/>
            <consortium name="Mycorrhizal Genomics Consortium"/>
            <person name="Kohler A."/>
            <person name="Kuo A."/>
            <person name="Nagy L.G."/>
            <person name="Floudas D."/>
            <person name="Copeland A."/>
            <person name="Barry K.W."/>
            <person name="Cichocki N."/>
            <person name="Veneault-Fourrey C."/>
            <person name="LaButti K."/>
            <person name="Lindquist E.A."/>
            <person name="Lipzen A."/>
            <person name="Lundell T."/>
            <person name="Morin E."/>
            <person name="Murat C."/>
            <person name="Riley R."/>
            <person name="Ohm R."/>
            <person name="Sun H."/>
            <person name="Tunlid A."/>
            <person name="Henrissat B."/>
            <person name="Grigoriev I.V."/>
            <person name="Hibbett D.S."/>
            <person name="Martin F."/>
        </authorList>
    </citation>
    <scope>NUCLEOTIDE SEQUENCE [LARGE SCALE GENOMIC DNA]</scope>
    <source>
        <strain evidence="14">Ve08.2h10</strain>
    </source>
</reference>
<dbReference type="InterPro" id="IPR001247">
    <property type="entry name" value="ExoRNase_PH_dom1"/>
</dbReference>
<evidence type="ECO:0000256" key="5">
    <source>
        <dbReference type="ARBA" id="ARBA00022552"/>
    </source>
</evidence>
<keyword evidence="14" id="KW-1185">Reference proteome</keyword>
<dbReference type="FunFam" id="3.30.230.70:FF:000017">
    <property type="entry name" value="Exosome complex component Rrp42"/>
    <property type="match status" value="1"/>
</dbReference>
<evidence type="ECO:0000256" key="6">
    <source>
        <dbReference type="ARBA" id="ARBA00022835"/>
    </source>
</evidence>
<feature type="domain" description="Exoribonuclease phosphorolytic" evidence="11">
    <location>
        <begin position="58"/>
        <end position="193"/>
    </location>
</feature>
<evidence type="ECO:0000313" key="13">
    <source>
        <dbReference type="EMBL" id="KIK97395.1"/>
    </source>
</evidence>
<dbReference type="GO" id="GO:0000177">
    <property type="term" value="C:cytoplasmic exosome (RNase complex)"/>
    <property type="evidence" value="ECO:0007669"/>
    <property type="project" value="TreeGrafter"/>
</dbReference>
<dbReference type="SUPFAM" id="SSF54211">
    <property type="entry name" value="Ribosomal protein S5 domain 2-like"/>
    <property type="match status" value="1"/>
</dbReference>
<evidence type="ECO:0000256" key="2">
    <source>
        <dbReference type="ARBA" id="ARBA00004604"/>
    </source>
</evidence>
<dbReference type="InterPro" id="IPR015847">
    <property type="entry name" value="ExoRNase_PH_dom2"/>
</dbReference>
<dbReference type="STRING" id="930991.A0A0D0EBC8"/>
<dbReference type="InterPro" id="IPR050590">
    <property type="entry name" value="Exosome_comp_Rrp42_subfam"/>
</dbReference>
<dbReference type="InterPro" id="IPR027408">
    <property type="entry name" value="PNPase/RNase_PH_dom_sf"/>
</dbReference>
<organism evidence="13 14">
    <name type="scientific">Paxillus rubicundulus Ve08.2h10</name>
    <dbReference type="NCBI Taxonomy" id="930991"/>
    <lineage>
        <taxon>Eukaryota</taxon>
        <taxon>Fungi</taxon>
        <taxon>Dikarya</taxon>
        <taxon>Basidiomycota</taxon>
        <taxon>Agaricomycotina</taxon>
        <taxon>Agaricomycetes</taxon>
        <taxon>Agaricomycetidae</taxon>
        <taxon>Boletales</taxon>
        <taxon>Paxilineae</taxon>
        <taxon>Paxillaceae</taxon>
        <taxon>Paxillus</taxon>
    </lineage>
</organism>
<protein>
    <recommendedName>
        <fullName evidence="9">Ribosomal RNA-processing protein 43</fullName>
    </recommendedName>
</protein>
<dbReference type="GO" id="GO:0035925">
    <property type="term" value="F:mRNA 3'-UTR AU-rich region binding"/>
    <property type="evidence" value="ECO:0007669"/>
    <property type="project" value="TreeGrafter"/>
</dbReference>
<dbReference type="EMBL" id="KN824938">
    <property type="protein sequence ID" value="KIK97395.1"/>
    <property type="molecule type" value="Genomic_DNA"/>
</dbReference>
<dbReference type="PANTHER" id="PTHR11097">
    <property type="entry name" value="EXOSOME COMPLEX EXONUCLEASE RIBOSOMAL RNA PROCESSING PROTEIN"/>
    <property type="match status" value="1"/>
</dbReference>
<keyword evidence="4" id="KW-0963">Cytoplasm</keyword>
<dbReference type="GO" id="GO:0034475">
    <property type="term" value="P:U4 snRNA 3'-end processing"/>
    <property type="evidence" value="ECO:0007669"/>
    <property type="project" value="TreeGrafter"/>
</dbReference>
<dbReference type="CDD" id="cd11369">
    <property type="entry name" value="RNase_PH_RRP43"/>
    <property type="match status" value="1"/>
</dbReference>
<keyword evidence="6" id="KW-0271">Exosome</keyword>
<dbReference type="SUPFAM" id="SSF55666">
    <property type="entry name" value="Ribonuclease PH domain 2-like"/>
    <property type="match status" value="1"/>
</dbReference>
<feature type="compositionally biased region" description="Polar residues" evidence="10">
    <location>
        <begin position="1"/>
        <end position="11"/>
    </location>
</feature>
<dbReference type="Pfam" id="PF01138">
    <property type="entry name" value="RNase_PH"/>
    <property type="match status" value="1"/>
</dbReference>
<evidence type="ECO:0000256" key="3">
    <source>
        <dbReference type="ARBA" id="ARBA00006678"/>
    </source>
</evidence>
<feature type="region of interest" description="Disordered" evidence="10">
    <location>
        <begin position="1"/>
        <end position="23"/>
    </location>
</feature>
<dbReference type="GO" id="GO:0034473">
    <property type="term" value="P:U1 snRNA 3'-end processing"/>
    <property type="evidence" value="ECO:0007669"/>
    <property type="project" value="TreeGrafter"/>
</dbReference>
<dbReference type="Gene3D" id="3.30.230.70">
    <property type="entry name" value="GHMP Kinase, N-terminal domain"/>
    <property type="match status" value="1"/>
</dbReference>
<evidence type="ECO:0000256" key="10">
    <source>
        <dbReference type="SAM" id="MobiDB-lite"/>
    </source>
</evidence>
<dbReference type="InterPro" id="IPR036345">
    <property type="entry name" value="ExoRNase_PH_dom2_sf"/>
</dbReference>
<dbReference type="GO" id="GO:0071038">
    <property type="term" value="P:TRAMP-dependent tRNA surveillance pathway"/>
    <property type="evidence" value="ECO:0007669"/>
    <property type="project" value="TreeGrafter"/>
</dbReference>
<dbReference type="Pfam" id="PF03725">
    <property type="entry name" value="RNase_PH_C"/>
    <property type="match status" value="1"/>
</dbReference>
<dbReference type="GO" id="GO:0000467">
    <property type="term" value="P:exonucleolytic trimming to generate mature 3'-end of 5.8S rRNA from tricistronic rRNA transcript (SSU-rRNA, 5.8S rRNA, LSU-rRNA)"/>
    <property type="evidence" value="ECO:0007669"/>
    <property type="project" value="TreeGrafter"/>
</dbReference>
<dbReference type="GO" id="GO:0071035">
    <property type="term" value="P:nuclear polyadenylation-dependent rRNA catabolic process"/>
    <property type="evidence" value="ECO:0007669"/>
    <property type="project" value="TreeGrafter"/>
</dbReference>
<feature type="compositionally biased region" description="Low complexity" evidence="10">
    <location>
        <begin position="12"/>
        <end position="23"/>
    </location>
</feature>
<reference evidence="13 14" key="1">
    <citation type="submission" date="2014-04" db="EMBL/GenBank/DDBJ databases">
        <authorList>
            <consortium name="DOE Joint Genome Institute"/>
            <person name="Kuo A."/>
            <person name="Kohler A."/>
            <person name="Jargeat P."/>
            <person name="Nagy L.G."/>
            <person name="Floudas D."/>
            <person name="Copeland A."/>
            <person name="Barry K.W."/>
            <person name="Cichocki N."/>
            <person name="Veneault-Fourrey C."/>
            <person name="LaButti K."/>
            <person name="Lindquist E.A."/>
            <person name="Lipzen A."/>
            <person name="Lundell T."/>
            <person name="Morin E."/>
            <person name="Murat C."/>
            <person name="Sun H."/>
            <person name="Tunlid A."/>
            <person name="Henrissat B."/>
            <person name="Grigoriev I.V."/>
            <person name="Hibbett D.S."/>
            <person name="Martin F."/>
            <person name="Nordberg H.P."/>
            <person name="Cantor M.N."/>
            <person name="Hua S.X."/>
        </authorList>
    </citation>
    <scope>NUCLEOTIDE SEQUENCE [LARGE SCALE GENOMIC DNA]</scope>
    <source>
        <strain evidence="13 14">Ve08.2h10</strain>
    </source>
</reference>
<evidence type="ECO:0000259" key="11">
    <source>
        <dbReference type="Pfam" id="PF01138"/>
    </source>
</evidence>
<dbReference type="GO" id="GO:0034476">
    <property type="term" value="P:U5 snRNA 3'-end processing"/>
    <property type="evidence" value="ECO:0007669"/>
    <property type="project" value="TreeGrafter"/>
</dbReference>
<dbReference type="HOGENOM" id="CLU_038194_3_1_1"/>
<keyword evidence="5" id="KW-0698">rRNA processing</keyword>
<dbReference type="FunCoup" id="A0A0D0EBC8">
    <property type="interactions" value="552"/>
</dbReference>
<sequence>MSVAANQSQISQPQAGAAKQAPQSDALRAQIFQRLHPHAYLDRFLAEGVRPDGREPGEWRDVFVNVGSISTADGSALVRMGGTTIVCGVKAEIAEPELDSPDLGFIVPNIDLPAICSPKFKPGPPSEEAQVLSERLNEALISSNILPLSTLVISSGQAVWCLYIDATCINYDGNAFDAALLAMVAALGNTTLPQATFDPTTSGTMCSRAVRVPLSLNTSRMVVGLSFGCVGGSTPSLLADPTSFEEPLLTSTISVVVDGEGGVVSVERNALGDSDCGERELFPTPGTGTLDSCLPAAKDRSAILHKLLQ</sequence>
<dbReference type="GO" id="GO:0016075">
    <property type="term" value="P:rRNA catabolic process"/>
    <property type="evidence" value="ECO:0007669"/>
    <property type="project" value="TreeGrafter"/>
</dbReference>
<dbReference type="InterPro" id="IPR033196">
    <property type="entry name" value="Rrp43"/>
</dbReference>
<dbReference type="OrthoDB" id="45882at2759"/>
<dbReference type="GO" id="GO:0071028">
    <property type="term" value="P:nuclear mRNA surveillance"/>
    <property type="evidence" value="ECO:0007669"/>
    <property type="project" value="TreeGrafter"/>
</dbReference>
<dbReference type="InterPro" id="IPR020568">
    <property type="entry name" value="Ribosomal_Su5_D2-typ_SF"/>
</dbReference>
<comment type="similarity">
    <text evidence="3">Belongs to the RNase PH family.</text>
</comment>
<dbReference type="AlphaFoldDB" id="A0A0D0EBC8"/>
<dbReference type="PANTHER" id="PTHR11097:SF9">
    <property type="entry name" value="EXOSOME COMPLEX COMPONENT RRP43"/>
    <property type="match status" value="1"/>
</dbReference>
<evidence type="ECO:0000256" key="9">
    <source>
        <dbReference type="ARBA" id="ARBA00030617"/>
    </source>
</evidence>
<feature type="domain" description="Exoribonuclease phosphorolytic" evidence="12">
    <location>
        <begin position="221"/>
        <end position="265"/>
    </location>
</feature>